<evidence type="ECO:0000256" key="3">
    <source>
        <dbReference type="ARBA" id="ARBA00022723"/>
    </source>
</evidence>
<accession>A0A177MY30</accession>
<dbReference type="GO" id="GO:0020037">
    <property type="term" value="F:heme binding"/>
    <property type="evidence" value="ECO:0007669"/>
    <property type="project" value="InterPro"/>
</dbReference>
<comment type="similarity">
    <text evidence="1 8">Belongs to the cytochrome P450 family.</text>
</comment>
<feature type="binding site" description="axial binding residue" evidence="7">
    <location>
        <position position="400"/>
    </location>
    <ligand>
        <name>heme</name>
        <dbReference type="ChEBI" id="CHEBI:30413"/>
    </ligand>
    <ligandPart>
        <name>Fe</name>
        <dbReference type="ChEBI" id="CHEBI:18248"/>
    </ligandPart>
</feature>
<dbReference type="GO" id="GO:0004497">
    <property type="term" value="F:monooxygenase activity"/>
    <property type="evidence" value="ECO:0007669"/>
    <property type="project" value="UniProtKB-KW"/>
</dbReference>
<organism evidence="9 10">
    <name type="scientific">Methylomonas lenta</name>
    <dbReference type="NCBI Taxonomy" id="980561"/>
    <lineage>
        <taxon>Bacteria</taxon>
        <taxon>Pseudomonadati</taxon>
        <taxon>Pseudomonadota</taxon>
        <taxon>Gammaproteobacteria</taxon>
        <taxon>Methylococcales</taxon>
        <taxon>Methylococcaceae</taxon>
        <taxon>Methylomonas</taxon>
    </lineage>
</organism>
<keyword evidence="6 8" id="KW-0503">Monooxygenase</keyword>
<keyword evidence="10" id="KW-1185">Reference proteome</keyword>
<dbReference type="GO" id="GO:0016705">
    <property type="term" value="F:oxidoreductase activity, acting on paired donors, with incorporation or reduction of molecular oxygen"/>
    <property type="evidence" value="ECO:0007669"/>
    <property type="project" value="InterPro"/>
</dbReference>
<dbReference type="PROSITE" id="PS00086">
    <property type="entry name" value="CYTOCHROME_P450"/>
    <property type="match status" value="1"/>
</dbReference>
<keyword evidence="5 7" id="KW-0408">Iron</keyword>
<dbReference type="RefSeq" id="WP_066988004.1">
    <property type="nucleotide sequence ID" value="NZ_LUUI01000163.1"/>
</dbReference>
<dbReference type="Gene3D" id="1.10.630.10">
    <property type="entry name" value="Cytochrome P450"/>
    <property type="match status" value="1"/>
</dbReference>
<dbReference type="PANTHER" id="PTHR24291">
    <property type="entry name" value="CYTOCHROME P450 FAMILY 4"/>
    <property type="match status" value="1"/>
</dbReference>
<evidence type="ECO:0000256" key="6">
    <source>
        <dbReference type="ARBA" id="ARBA00023033"/>
    </source>
</evidence>
<dbReference type="InterPro" id="IPR001128">
    <property type="entry name" value="Cyt_P450"/>
</dbReference>
<dbReference type="InterPro" id="IPR036396">
    <property type="entry name" value="Cyt_P450_sf"/>
</dbReference>
<proteinExistence type="inferred from homology"/>
<comment type="caution">
    <text evidence="9">The sequence shown here is derived from an EMBL/GenBank/DDBJ whole genome shotgun (WGS) entry which is preliminary data.</text>
</comment>
<dbReference type="STRING" id="980561.A1359_18020"/>
<protein>
    <submittedName>
        <fullName evidence="9">Cytochrome P450</fullName>
    </submittedName>
</protein>
<dbReference type="InterPro" id="IPR002403">
    <property type="entry name" value="Cyt_P450_E_grp-IV"/>
</dbReference>
<name>A0A177MY30_9GAMM</name>
<dbReference type="PRINTS" id="PR00385">
    <property type="entry name" value="P450"/>
</dbReference>
<evidence type="ECO:0000256" key="4">
    <source>
        <dbReference type="ARBA" id="ARBA00023002"/>
    </source>
</evidence>
<evidence type="ECO:0000256" key="7">
    <source>
        <dbReference type="PIRSR" id="PIRSR602403-1"/>
    </source>
</evidence>
<gene>
    <name evidence="9" type="ORF">A1359_18020</name>
</gene>
<evidence type="ECO:0000256" key="5">
    <source>
        <dbReference type="ARBA" id="ARBA00023004"/>
    </source>
</evidence>
<dbReference type="PANTHER" id="PTHR24291:SF50">
    <property type="entry name" value="BIFUNCTIONAL ALBAFLAVENONE MONOOXYGENASE_TERPENE SYNTHASE"/>
    <property type="match status" value="1"/>
</dbReference>
<dbReference type="GO" id="GO:0005506">
    <property type="term" value="F:iron ion binding"/>
    <property type="evidence" value="ECO:0007669"/>
    <property type="project" value="InterPro"/>
</dbReference>
<dbReference type="AlphaFoldDB" id="A0A177MY30"/>
<dbReference type="InterPro" id="IPR050196">
    <property type="entry name" value="Cytochrome_P450_Monoox"/>
</dbReference>
<sequence>MDVLSTPLPLIKEPSLMLPLLRSLSRPVKTLTSLHQRHGDLVLGRFFNKKLLFVCHPELIEAVYAQEARGLLSRDFLYEAKKSLFGDGLINSKSDTWTQQRRLMQPIFTKEAIAAWEKVFIDEAVNANTKLLSVAPGTINLSKSLKRLIQRIFIQVLTGRSVDTLPNSQALIQAIEIISTGLLPHLVAEMISNGKLMKLMPSKSRAYQAAVNYLSDFVSQEIIQKQTGLEPSLISAMQQAVDIKTGYRMTAALLTDESINLFFAGQDTTLNTLAWFFYLLGRHENVHAHVSEEIQKYQDDPLNAASLEKLTYTRAVLYETLRLYPPAAALSTQAIAKVEIGGQRIDKDTIIILSMYATHRHPRLWEKPNDFYPEHFLMPRLGAKRHKYAYYPFGGGLHNCIGRHFAELEMMVIIVTLLRTFTFKTSGEIREAASITLKPAQDIIATVHPC</sequence>
<evidence type="ECO:0000313" key="9">
    <source>
        <dbReference type="EMBL" id="OAI09880.1"/>
    </source>
</evidence>
<evidence type="ECO:0000256" key="8">
    <source>
        <dbReference type="RuleBase" id="RU000461"/>
    </source>
</evidence>
<evidence type="ECO:0000256" key="1">
    <source>
        <dbReference type="ARBA" id="ARBA00010617"/>
    </source>
</evidence>
<keyword evidence="3 7" id="KW-0479">Metal-binding</keyword>
<dbReference type="OrthoDB" id="9764248at2"/>
<keyword evidence="4 8" id="KW-0560">Oxidoreductase</keyword>
<evidence type="ECO:0000256" key="2">
    <source>
        <dbReference type="ARBA" id="ARBA00022617"/>
    </source>
</evidence>
<comment type="cofactor">
    <cofactor evidence="7">
        <name>heme</name>
        <dbReference type="ChEBI" id="CHEBI:30413"/>
    </cofactor>
</comment>
<reference evidence="9 10" key="1">
    <citation type="submission" date="2016-03" db="EMBL/GenBank/DDBJ databases">
        <authorList>
            <person name="Ploux O."/>
        </authorList>
    </citation>
    <scope>NUCLEOTIDE SEQUENCE [LARGE SCALE GENOMIC DNA]</scope>
    <source>
        <strain evidence="9 10">R-45370</strain>
    </source>
</reference>
<evidence type="ECO:0000313" key="10">
    <source>
        <dbReference type="Proteomes" id="UP000078476"/>
    </source>
</evidence>
<dbReference type="PRINTS" id="PR00465">
    <property type="entry name" value="EP450IV"/>
</dbReference>
<keyword evidence="2 7" id="KW-0349">Heme</keyword>
<dbReference type="Pfam" id="PF00067">
    <property type="entry name" value="p450"/>
    <property type="match status" value="1"/>
</dbReference>
<dbReference type="InterPro" id="IPR017972">
    <property type="entry name" value="Cyt_P450_CS"/>
</dbReference>
<dbReference type="EMBL" id="LUUI01000163">
    <property type="protein sequence ID" value="OAI09880.1"/>
    <property type="molecule type" value="Genomic_DNA"/>
</dbReference>
<dbReference type="Proteomes" id="UP000078476">
    <property type="component" value="Unassembled WGS sequence"/>
</dbReference>
<dbReference type="SUPFAM" id="SSF48264">
    <property type="entry name" value="Cytochrome P450"/>
    <property type="match status" value="1"/>
</dbReference>